<gene>
    <name evidence="1" type="ORF">Pyn_13751</name>
</gene>
<proteinExistence type="predicted"/>
<accession>A0A314UKL7</accession>
<sequence length="71" mass="7680">MDKNGPNSLDISGDTYKRNIAGSRLDKLGIHKTPTFHCYLKGERVDEVSGASIKHLKISTSNSSLGYPTSA</sequence>
<dbReference type="OrthoDB" id="21221at2759"/>
<keyword evidence="2" id="KW-1185">Reference proteome</keyword>
<name>A0A314UKL7_PRUYE</name>
<evidence type="ECO:0008006" key="3">
    <source>
        <dbReference type="Google" id="ProtNLM"/>
    </source>
</evidence>
<organism evidence="1 2">
    <name type="scientific">Prunus yedoensis var. nudiflora</name>
    <dbReference type="NCBI Taxonomy" id="2094558"/>
    <lineage>
        <taxon>Eukaryota</taxon>
        <taxon>Viridiplantae</taxon>
        <taxon>Streptophyta</taxon>
        <taxon>Embryophyta</taxon>
        <taxon>Tracheophyta</taxon>
        <taxon>Spermatophyta</taxon>
        <taxon>Magnoliopsida</taxon>
        <taxon>eudicotyledons</taxon>
        <taxon>Gunneridae</taxon>
        <taxon>Pentapetalae</taxon>
        <taxon>rosids</taxon>
        <taxon>fabids</taxon>
        <taxon>Rosales</taxon>
        <taxon>Rosaceae</taxon>
        <taxon>Amygdaloideae</taxon>
        <taxon>Amygdaleae</taxon>
        <taxon>Prunus</taxon>
    </lineage>
</organism>
<dbReference type="EMBL" id="PJQY01003358">
    <property type="protein sequence ID" value="PQM38113.1"/>
    <property type="molecule type" value="Genomic_DNA"/>
</dbReference>
<evidence type="ECO:0000313" key="1">
    <source>
        <dbReference type="EMBL" id="PQM38113.1"/>
    </source>
</evidence>
<evidence type="ECO:0000313" key="2">
    <source>
        <dbReference type="Proteomes" id="UP000250321"/>
    </source>
</evidence>
<dbReference type="Proteomes" id="UP000250321">
    <property type="component" value="Unassembled WGS sequence"/>
</dbReference>
<protein>
    <recommendedName>
        <fullName evidence="3">Thioredoxin domain-containing protein</fullName>
    </recommendedName>
</protein>
<reference evidence="1 2" key="1">
    <citation type="submission" date="2018-02" db="EMBL/GenBank/DDBJ databases">
        <title>Draft genome of wild Prunus yedoensis var. nudiflora.</title>
        <authorList>
            <person name="Baek S."/>
            <person name="Kim J.-H."/>
            <person name="Choi K."/>
            <person name="Kim G.-B."/>
            <person name="Cho A."/>
            <person name="Jang H."/>
            <person name="Shin C.-H."/>
            <person name="Yu H.-J."/>
            <person name="Mun J.-H."/>
        </authorList>
    </citation>
    <scope>NUCLEOTIDE SEQUENCE [LARGE SCALE GENOMIC DNA]</scope>
    <source>
        <strain evidence="2">cv. Jeju island</strain>
        <tissue evidence="1">Leaf</tissue>
    </source>
</reference>
<dbReference type="AlphaFoldDB" id="A0A314UKL7"/>
<comment type="caution">
    <text evidence="1">The sequence shown here is derived from an EMBL/GenBank/DDBJ whole genome shotgun (WGS) entry which is preliminary data.</text>
</comment>